<evidence type="ECO:0000313" key="5">
    <source>
        <dbReference type="Proteomes" id="UP000037931"/>
    </source>
</evidence>
<dbReference type="AlphaFoldDB" id="A0A0M9GJL2"/>
<name>A0A0M9GJL2_9PSED</name>
<evidence type="ECO:0000259" key="3">
    <source>
        <dbReference type="PROSITE" id="PS50883"/>
    </source>
</evidence>
<feature type="modified residue" description="4-aspartylphosphate" evidence="1">
    <location>
        <position position="56"/>
    </location>
</feature>
<dbReference type="Pfam" id="PF00563">
    <property type="entry name" value="EAL"/>
    <property type="match status" value="1"/>
</dbReference>
<keyword evidence="1" id="KW-0597">Phosphoprotein</keyword>
<dbReference type="OrthoDB" id="9812358at2"/>
<dbReference type="Proteomes" id="UP000037931">
    <property type="component" value="Unassembled WGS sequence"/>
</dbReference>
<dbReference type="InterPro" id="IPR001789">
    <property type="entry name" value="Sig_transdc_resp-reg_receiver"/>
</dbReference>
<dbReference type="GO" id="GO:0071111">
    <property type="term" value="F:cyclic-guanylate-specific phosphodiesterase activity"/>
    <property type="evidence" value="ECO:0007669"/>
    <property type="project" value="InterPro"/>
</dbReference>
<dbReference type="PANTHER" id="PTHR33121:SF70">
    <property type="entry name" value="SIGNALING PROTEIN YKOW"/>
    <property type="match status" value="1"/>
</dbReference>
<feature type="domain" description="Response regulatory" evidence="2">
    <location>
        <begin position="5"/>
        <end position="126"/>
    </location>
</feature>
<protein>
    <submittedName>
        <fullName evidence="4">EAL domain-containing protein</fullName>
    </submittedName>
</protein>
<dbReference type="STRING" id="50340.PF66_00642"/>
<dbReference type="PATRIC" id="fig|50340.43.peg.2649"/>
<organism evidence="4 5">
    <name type="scientific">Pseudomonas asplenii</name>
    <dbReference type="NCBI Taxonomy" id="53407"/>
    <lineage>
        <taxon>Bacteria</taxon>
        <taxon>Pseudomonadati</taxon>
        <taxon>Pseudomonadota</taxon>
        <taxon>Gammaproteobacteria</taxon>
        <taxon>Pseudomonadales</taxon>
        <taxon>Pseudomonadaceae</taxon>
        <taxon>Pseudomonas</taxon>
    </lineage>
</organism>
<dbReference type="InterPro" id="IPR050706">
    <property type="entry name" value="Cyclic-di-GMP_PDE-like"/>
</dbReference>
<dbReference type="PROSITE" id="PS50110">
    <property type="entry name" value="RESPONSE_REGULATORY"/>
    <property type="match status" value="1"/>
</dbReference>
<dbReference type="RefSeq" id="WP_054061873.1">
    <property type="nucleotide sequence ID" value="NZ_JSYZ01000002.1"/>
</dbReference>
<dbReference type="InterPro" id="IPR035919">
    <property type="entry name" value="EAL_sf"/>
</dbReference>
<evidence type="ECO:0000313" key="4">
    <source>
        <dbReference type="EMBL" id="KPA92901.1"/>
    </source>
</evidence>
<dbReference type="InterPro" id="IPR001633">
    <property type="entry name" value="EAL_dom"/>
</dbReference>
<dbReference type="PROSITE" id="PS50883">
    <property type="entry name" value="EAL"/>
    <property type="match status" value="1"/>
</dbReference>
<dbReference type="InterPro" id="IPR011006">
    <property type="entry name" value="CheY-like_superfamily"/>
</dbReference>
<proteinExistence type="predicted"/>
<evidence type="ECO:0000259" key="2">
    <source>
        <dbReference type="PROSITE" id="PS50110"/>
    </source>
</evidence>
<dbReference type="SUPFAM" id="SSF141868">
    <property type="entry name" value="EAL domain-like"/>
    <property type="match status" value="1"/>
</dbReference>
<dbReference type="CDD" id="cd01948">
    <property type="entry name" value="EAL"/>
    <property type="match status" value="1"/>
</dbReference>
<accession>A0A0M9GJL2</accession>
<keyword evidence="5" id="KW-1185">Reference proteome</keyword>
<dbReference type="EMBL" id="JSYZ01000002">
    <property type="protein sequence ID" value="KPA92901.1"/>
    <property type="molecule type" value="Genomic_DNA"/>
</dbReference>
<sequence>MRSLRILILEDNPFQLMALHQMLNANGVFDVLTAENVESARLSLTNRGPVDIAICDLQLEEGDGLELIRHLAETREAQALIILSSLDTELREGAAHMARQQGLHVLGCLLKPATAAILGELLATYQRRFGRQRPGLPLAQVCELLSLDELQAGAGPGAIRKYCEAFFQPKVSGDGRVQGVEALARWQHPEQGTLLPDTFIPVLEYAGLSQALTWHMLEQAIGLSMEVYLGTDQYLPVTVNIPGLMVEQADFAGQLGELLARFELPAECLTLEVIDGTDCTSEAAQAEGMLRLRMLGCQLSIGDFGVAGAGLQRLLELPFSELKIAPRFVSGMAEDSRRRSIVAGVLSMAKGMGLRAVITGVGTDEEYRLTRELGDVLVQGRFIAAPMSRAELLPWLQWAGLANVPERERQPG</sequence>
<reference evidence="4 5" key="1">
    <citation type="journal article" date="2015" name="PLoS ONE">
        <title>Rice-Infecting Pseudomonas Genomes Are Highly Accessorized and Harbor Multiple Putative Virulence Mechanisms to Cause Sheath Brown Rot.</title>
        <authorList>
            <person name="Quibod I.L."/>
            <person name="Grande G."/>
            <person name="Oreiro E.G."/>
            <person name="Borja F.N."/>
            <person name="Dossa G.S."/>
            <person name="Mauleon R."/>
            <person name="Cruz C.V."/>
            <person name="Oliva R."/>
        </authorList>
    </citation>
    <scope>NUCLEOTIDE SEQUENCE [LARGE SCALE GENOMIC DNA]</scope>
    <source>
        <strain evidence="4 5">IRRI 6609</strain>
    </source>
</reference>
<dbReference type="Pfam" id="PF00072">
    <property type="entry name" value="Response_reg"/>
    <property type="match status" value="1"/>
</dbReference>
<comment type="caution">
    <text evidence="4">The sequence shown here is derived from an EMBL/GenBank/DDBJ whole genome shotgun (WGS) entry which is preliminary data.</text>
</comment>
<feature type="domain" description="EAL" evidence="3">
    <location>
        <begin position="143"/>
        <end position="400"/>
    </location>
</feature>
<gene>
    <name evidence="4" type="ORF">PF66_00642</name>
</gene>
<dbReference type="Gene3D" id="3.40.50.2300">
    <property type="match status" value="1"/>
</dbReference>
<dbReference type="Gene3D" id="3.20.20.450">
    <property type="entry name" value="EAL domain"/>
    <property type="match status" value="1"/>
</dbReference>
<dbReference type="PANTHER" id="PTHR33121">
    <property type="entry name" value="CYCLIC DI-GMP PHOSPHODIESTERASE PDEF"/>
    <property type="match status" value="1"/>
</dbReference>
<dbReference type="SMART" id="SM00052">
    <property type="entry name" value="EAL"/>
    <property type="match status" value="1"/>
</dbReference>
<evidence type="ECO:0000256" key="1">
    <source>
        <dbReference type="PROSITE-ProRule" id="PRU00169"/>
    </source>
</evidence>
<dbReference type="GO" id="GO:0000160">
    <property type="term" value="P:phosphorelay signal transduction system"/>
    <property type="evidence" value="ECO:0007669"/>
    <property type="project" value="InterPro"/>
</dbReference>
<dbReference type="SUPFAM" id="SSF52172">
    <property type="entry name" value="CheY-like"/>
    <property type="match status" value="1"/>
</dbReference>
<dbReference type="SMART" id="SM00448">
    <property type="entry name" value="REC"/>
    <property type="match status" value="1"/>
</dbReference>